<organism evidence="1 2">
    <name type="scientific">Reichenbachiella faecimaris</name>
    <dbReference type="NCBI Taxonomy" id="692418"/>
    <lineage>
        <taxon>Bacteria</taxon>
        <taxon>Pseudomonadati</taxon>
        <taxon>Bacteroidota</taxon>
        <taxon>Cytophagia</taxon>
        <taxon>Cytophagales</taxon>
        <taxon>Reichenbachiellaceae</taxon>
        <taxon>Reichenbachiella</taxon>
    </lineage>
</organism>
<evidence type="ECO:0000313" key="1">
    <source>
        <dbReference type="EMBL" id="SMD36370.1"/>
    </source>
</evidence>
<dbReference type="AlphaFoldDB" id="A0A1W2GI96"/>
<dbReference type="InterPro" id="IPR011250">
    <property type="entry name" value="OMP/PagP_B-barrel"/>
</dbReference>
<dbReference type="STRING" id="692418.SAMN04488029_2858"/>
<dbReference type="SUPFAM" id="SSF56925">
    <property type="entry name" value="OMPA-like"/>
    <property type="match status" value="1"/>
</dbReference>
<reference evidence="1 2" key="1">
    <citation type="submission" date="2017-04" db="EMBL/GenBank/DDBJ databases">
        <authorList>
            <person name="Afonso C.L."/>
            <person name="Miller P.J."/>
            <person name="Scott M.A."/>
            <person name="Spackman E."/>
            <person name="Goraichik I."/>
            <person name="Dimitrov K.M."/>
            <person name="Suarez D.L."/>
            <person name="Swayne D.E."/>
        </authorList>
    </citation>
    <scope>NUCLEOTIDE SEQUENCE [LARGE SCALE GENOMIC DNA]</scope>
    <source>
        <strain evidence="1 2">DSM 26133</strain>
    </source>
</reference>
<keyword evidence="2" id="KW-1185">Reference proteome</keyword>
<dbReference type="EMBL" id="FWYF01000003">
    <property type="protein sequence ID" value="SMD36370.1"/>
    <property type="molecule type" value="Genomic_DNA"/>
</dbReference>
<name>A0A1W2GI96_REIFA</name>
<proteinExistence type="predicted"/>
<protein>
    <submittedName>
        <fullName evidence="1">Outer membrane protein W</fullName>
    </submittedName>
</protein>
<dbReference type="Gene3D" id="2.40.160.20">
    <property type="match status" value="1"/>
</dbReference>
<dbReference type="RefSeq" id="WP_084373510.1">
    <property type="nucleotide sequence ID" value="NZ_FWYF01000003.1"/>
</dbReference>
<evidence type="ECO:0000313" key="2">
    <source>
        <dbReference type="Proteomes" id="UP000192472"/>
    </source>
</evidence>
<dbReference type="Proteomes" id="UP000192472">
    <property type="component" value="Unassembled WGS sequence"/>
</dbReference>
<accession>A0A1W2GI96</accession>
<dbReference type="OrthoDB" id="1161695at2"/>
<gene>
    <name evidence="1" type="ORF">SAMN04488029_2858</name>
</gene>
<sequence>MKKSLFIFLFALVISTVGYAQDYKPFQLYIGLGYAIPDGGGGILFDIEPAYRINDQIAVGLRYEAAVMAKNLGGGVEASASGVSSYTLNAKYYLGTSSFRPYIGAGLGIYTMGTVEASSGGASADFGSKFGFYPRIGFDVGHFNVNLDYNIVPKYEENGAEVKNSYIGIRVGAFLFGGKN</sequence>